<comment type="caution">
    <text evidence="6">The sequence shown here is derived from an EMBL/GenBank/DDBJ whole genome shotgun (WGS) entry which is preliminary data.</text>
</comment>
<dbReference type="InterPro" id="IPR042269">
    <property type="entry name" value="Ser_carbopepase_S28_SKS"/>
</dbReference>
<evidence type="ECO:0000313" key="7">
    <source>
        <dbReference type="Proteomes" id="UP001445335"/>
    </source>
</evidence>
<keyword evidence="4" id="KW-0378">Hydrolase</keyword>
<dbReference type="SUPFAM" id="SSF53474">
    <property type="entry name" value="alpha/beta-Hydrolases"/>
    <property type="match status" value="1"/>
</dbReference>
<evidence type="ECO:0000256" key="2">
    <source>
        <dbReference type="ARBA" id="ARBA00022670"/>
    </source>
</evidence>
<dbReference type="Gene3D" id="3.40.50.1820">
    <property type="entry name" value="alpha/beta hydrolase"/>
    <property type="match status" value="1"/>
</dbReference>
<keyword evidence="3" id="KW-0732">Signal</keyword>
<accession>A0AAW1S4D7</accession>
<gene>
    <name evidence="6" type="ORF">WJX81_000409</name>
</gene>
<dbReference type="Gene3D" id="1.20.120.980">
    <property type="entry name" value="Serine carboxypeptidase S28, SKS domain"/>
    <property type="match status" value="1"/>
</dbReference>
<evidence type="ECO:0000256" key="5">
    <source>
        <dbReference type="ARBA" id="ARBA00023180"/>
    </source>
</evidence>
<comment type="similarity">
    <text evidence="1">Belongs to the peptidase S28 family.</text>
</comment>
<dbReference type="Proteomes" id="UP001445335">
    <property type="component" value="Unassembled WGS sequence"/>
</dbReference>
<dbReference type="GO" id="GO:0008239">
    <property type="term" value="F:dipeptidyl-peptidase activity"/>
    <property type="evidence" value="ECO:0007669"/>
    <property type="project" value="TreeGrafter"/>
</dbReference>
<evidence type="ECO:0008006" key="8">
    <source>
        <dbReference type="Google" id="ProtNLM"/>
    </source>
</evidence>
<protein>
    <recommendedName>
        <fullName evidence="8">Lysosomal Pro-X carboxypeptidase</fullName>
    </recommendedName>
</protein>
<reference evidence="6 7" key="1">
    <citation type="journal article" date="2024" name="Nat. Commun.">
        <title>Phylogenomics reveals the evolutionary origins of lichenization in chlorophyte algae.</title>
        <authorList>
            <person name="Puginier C."/>
            <person name="Libourel C."/>
            <person name="Otte J."/>
            <person name="Skaloud P."/>
            <person name="Haon M."/>
            <person name="Grisel S."/>
            <person name="Petersen M."/>
            <person name="Berrin J.G."/>
            <person name="Delaux P.M."/>
            <person name="Dal Grande F."/>
            <person name="Keller J."/>
        </authorList>
    </citation>
    <scope>NUCLEOTIDE SEQUENCE [LARGE SCALE GENOMIC DNA]</scope>
    <source>
        <strain evidence="6 7">SAG 245.80</strain>
    </source>
</reference>
<proteinExistence type="inferred from homology"/>
<dbReference type="GO" id="GO:0006508">
    <property type="term" value="P:proteolysis"/>
    <property type="evidence" value="ECO:0007669"/>
    <property type="project" value="UniProtKB-KW"/>
</dbReference>
<dbReference type="GO" id="GO:0070008">
    <property type="term" value="F:serine-type exopeptidase activity"/>
    <property type="evidence" value="ECO:0007669"/>
    <property type="project" value="InterPro"/>
</dbReference>
<dbReference type="EMBL" id="JALJOU010000012">
    <property type="protein sequence ID" value="KAK9840725.1"/>
    <property type="molecule type" value="Genomic_DNA"/>
</dbReference>
<dbReference type="InterPro" id="IPR029058">
    <property type="entry name" value="AB_hydrolase_fold"/>
</dbReference>
<organism evidence="6 7">
    <name type="scientific">Elliptochloris bilobata</name>
    <dbReference type="NCBI Taxonomy" id="381761"/>
    <lineage>
        <taxon>Eukaryota</taxon>
        <taxon>Viridiplantae</taxon>
        <taxon>Chlorophyta</taxon>
        <taxon>core chlorophytes</taxon>
        <taxon>Trebouxiophyceae</taxon>
        <taxon>Trebouxiophyceae incertae sedis</taxon>
        <taxon>Elliptochloris clade</taxon>
        <taxon>Elliptochloris</taxon>
    </lineage>
</organism>
<evidence type="ECO:0000313" key="6">
    <source>
        <dbReference type="EMBL" id="KAK9840725.1"/>
    </source>
</evidence>
<dbReference type="PANTHER" id="PTHR11010:SF38">
    <property type="entry name" value="LYSOSOMAL PRO-X CARBOXYPEPTIDASE"/>
    <property type="match status" value="1"/>
</dbReference>
<keyword evidence="5" id="KW-0325">Glycoprotein</keyword>
<dbReference type="PANTHER" id="PTHR11010">
    <property type="entry name" value="PROTEASE S28 PRO-X CARBOXYPEPTIDASE-RELATED"/>
    <property type="match status" value="1"/>
</dbReference>
<evidence type="ECO:0000256" key="3">
    <source>
        <dbReference type="ARBA" id="ARBA00022729"/>
    </source>
</evidence>
<name>A0AAW1S4D7_9CHLO</name>
<dbReference type="Pfam" id="PF05577">
    <property type="entry name" value="Peptidase_S28"/>
    <property type="match status" value="1"/>
</dbReference>
<keyword evidence="7" id="KW-1185">Reference proteome</keyword>
<dbReference type="AlphaFoldDB" id="A0AAW1S4D7"/>
<evidence type="ECO:0000256" key="4">
    <source>
        <dbReference type="ARBA" id="ARBA00022801"/>
    </source>
</evidence>
<sequence>MQRLVRYYVCDEFWRHSISSQRPIFFYTGNEGNVEIYIKFTGFMWEQAEYFGALLVFAEHRYYGKSQPIGNDSLRVDPSFLSVEQALADYVALLAALKQTLPGAADSPAIAFGGSYGGMLSAWLRMKYPWTVIGALAASAPIGAYVSALNKPAFEPERFWEVVTRDAELASASCPENVREAFSVLFRLGEQEAGREELRKHLHLCAVPKDSADVTDVAYWIQGAFDAFAMGNYPYESSYIGGSAENPLPAWPMRAACGYLSKRGLANDALLQATHKAVSVLYNASRDAACYNASQLEGPAGPGATWLFQWCTQRSAQELPYFPANGRTDMFWDQGPYNDTEHDEQCLQLFNVTARRDWAVKEYGGFAGADFATNIIFSNGRLDPWIVGGIVHNISDSVVATVIDEGAHHLDLMDRNPDDPPSVVAARRSHVQHMQRWLDEYYARSPSTAGTGA</sequence>
<evidence type="ECO:0000256" key="1">
    <source>
        <dbReference type="ARBA" id="ARBA00011079"/>
    </source>
</evidence>
<keyword evidence="2" id="KW-0645">Protease</keyword>
<dbReference type="InterPro" id="IPR008758">
    <property type="entry name" value="Peptidase_S28"/>
</dbReference>